<gene>
    <name evidence="3" type="ORF">GQ466_10880</name>
</gene>
<proteinExistence type="predicted"/>
<name>A0A6I4WCR4_9ACTN</name>
<keyword evidence="4" id="KW-1185">Reference proteome</keyword>
<protein>
    <recommendedName>
        <fullName evidence="2">Excalibur calcium-binding domain-containing protein</fullName>
    </recommendedName>
</protein>
<evidence type="ECO:0000259" key="2">
    <source>
        <dbReference type="SMART" id="SM00894"/>
    </source>
</evidence>
<organism evidence="3 4">
    <name type="scientific">Actinomadura rayongensis</name>
    <dbReference type="NCBI Taxonomy" id="1429076"/>
    <lineage>
        <taxon>Bacteria</taxon>
        <taxon>Bacillati</taxon>
        <taxon>Actinomycetota</taxon>
        <taxon>Actinomycetes</taxon>
        <taxon>Streptosporangiales</taxon>
        <taxon>Thermomonosporaceae</taxon>
        <taxon>Actinomadura</taxon>
    </lineage>
</organism>
<feature type="region of interest" description="Disordered" evidence="1">
    <location>
        <begin position="65"/>
        <end position="100"/>
    </location>
</feature>
<dbReference type="AlphaFoldDB" id="A0A6I4WCR4"/>
<accession>A0A6I4WCR4</accession>
<evidence type="ECO:0000313" key="4">
    <source>
        <dbReference type="Proteomes" id="UP000431901"/>
    </source>
</evidence>
<sequence>MRVAAIVGAGIGLLGLLFGCGAGVGIGAAGDPSPTVTVRETVTAKGKAKVRVGPTVTVRVTKTVKAKRRPAPPVAAPQPRTDPHFGTCGEANDAGYGPYRQGVDPEYDWYTDRDHDGVVCER</sequence>
<comment type="caution">
    <text evidence="3">The sequence shown here is derived from an EMBL/GenBank/DDBJ whole genome shotgun (WGS) entry which is preliminary data.</text>
</comment>
<dbReference type="Pfam" id="PF05901">
    <property type="entry name" value="Excalibur"/>
    <property type="match status" value="1"/>
</dbReference>
<dbReference type="OrthoDB" id="5241375at2"/>
<dbReference type="PROSITE" id="PS51257">
    <property type="entry name" value="PROKAR_LIPOPROTEIN"/>
    <property type="match status" value="1"/>
</dbReference>
<dbReference type="EMBL" id="WUTW01000002">
    <property type="protein sequence ID" value="MXQ64542.1"/>
    <property type="molecule type" value="Genomic_DNA"/>
</dbReference>
<dbReference type="Proteomes" id="UP000431901">
    <property type="component" value="Unassembled WGS sequence"/>
</dbReference>
<dbReference type="SMART" id="SM00894">
    <property type="entry name" value="Excalibur"/>
    <property type="match status" value="1"/>
</dbReference>
<dbReference type="InterPro" id="IPR008613">
    <property type="entry name" value="Excalibur_Ca-bd_domain"/>
</dbReference>
<evidence type="ECO:0000256" key="1">
    <source>
        <dbReference type="SAM" id="MobiDB-lite"/>
    </source>
</evidence>
<feature type="domain" description="Excalibur calcium-binding" evidence="2">
    <location>
        <begin position="84"/>
        <end position="121"/>
    </location>
</feature>
<evidence type="ECO:0000313" key="3">
    <source>
        <dbReference type="EMBL" id="MXQ64542.1"/>
    </source>
</evidence>
<reference evidence="3 4" key="1">
    <citation type="submission" date="2019-12" db="EMBL/GenBank/DDBJ databases">
        <title>Nocardia macrotermitis sp. nov. and Nocardia aurantia sp. nov., isolated from the gut of the fungus growing-termite Macrotermes natalensis.</title>
        <authorList>
            <person name="Christine B."/>
            <person name="Rene B."/>
        </authorList>
    </citation>
    <scope>NUCLEOTIDE SEQUENCE [LARGE SCALE GENOMIC DNA]</scope>
    <source>
        <strain evidence="3 4">DSM 102126</strain>
    </source>
</reference>